<dbReference type="SMART" id="SM00867">
    <property type="entry name" value="YceI"/>
    <property type="match status" value="1"/>
</dbReference>
<keyword evidence="4" id="KW-1185">Reference proteome</keyword>
<dbReference type="Proteomes" id="UP000607331">
    <property type="component" value="Unassembled WGS sequence"/>
</dbReference>
<dbReference type="InterPro" id="IPR007372">
    <property type="entry name" value="Lipid/polyisoprenoid-bd_YceI"/>
</dbReference>
<sequence length="192" mass="20630">MTRIVPIIALGFLITSPSLYASSASYNINTQKTTIALSWRAFGETSEASLGKVTGDITLDPGHAEKDHINVIIPVATLEASNNLLTYQMKSSLFFDAGHYPNIAFTSSRVIALGEGHFRVFGTLAVKNVSRPVILDALLKGKNEEFFAAESISLHASTAISRSAFDMDSFAALVDDTVTINIDIQASPHLIA</sequence>
<dbReference type="PANTHER" id="PTHR34406:SF1">
    <property type="entry name" value="PROTEIN YCEI"/>
    <property type="match status" value="1"/>
</dbReference>
<dbReference type="Gene3D" id="2.40.128.110">
    <property type="entry name" value="Lipid/polyisoprenoid-binding, YceI-like"/>
    <property type="match status" value="1"/>
</dbReference>
<accession>A0ABR6RN29</accession>
<keyword evidence="1" id="KW-0732">Signal</keyword>
<feature type="chain" id="PRO_5047169661" evidence="1">
    <location>
        <begin position="22"/>
        <end position="192"/>
    </location>
</feature>
<reference evidence="3 4" key="1">
    <citation type="submission" date="2020-04" db="EMBL/GenBank/DDBJ databases">
        <title>The draft genome of Kluyvera sichuanensis strain SCKS090646.</title>
        <authorList>
            <person name="Wei L."/>
            <person name="Liu L."/>
            <person name="Feng Y."/>
            <person name="Zong Z."/>
        </authorList>
    </citation>
    <scope>NUCLEOTIDE SEQUENCE [LARGE SCALE GENOMIC DNA]</scope>
    <source>
        <strain evidence="3 4">090646</strain>
    </source>
</reference>
<dbReference type="InterPro" id="IPR036761">
    <property type="entry name" value="TTHA0802/YceI-like_sf"/>
</dbReference>
<comment type="caution">
    <text evidence="3">The sequence shown here is derived from an EMBL/GenBank/DDBJ whole genome shotgun (WGS) entry which is preliminary data.</text>
</comment>
<evidence type="ECO:0000313" key="3">
    <source>
        <dbReference type="EMBL" id="MBC1184522.1"/>
    </source>
</evidence>
<proteinExistence type="predicted"/>
<evidence type="ECO:0000256" key="1">
    <source>
        <dbReference type="SAM" id="SignalP"/>
    </source>
</evidence>
<dbReference type="Pfam" id="PF04264">
    <property type="entry name" value="YceI"/>
    <property type="match status" value="1"/>
</dbReference>
<dbReference type="PANTHER" id="PTHR34406">
    <property type="entry name" value="PROTEIN YCEI"/>
    <property type="match status" value="1"/>
</dbReference>
<organism evidence="3 4">
    <name type="scientific">Kluyvera sichuanensis</name>
    <dbReference type="NCBI Taxonomy" id="2725494"/>
    <lineage>
        <taxon>Bacteria</taxon>
        <taxon>Pseudomonadati</taxon>
        <taxon>Pseudomonadota</taxon>
        <taxon>Gammaproteobacteria</taxon>
        <taxon>Enterobacterales</taxon>
        <taxon>Enterobacteriaceae</taxon>
        <taxon>Kluyvera</taxon>
    </lineage>
</organism>
<evidence type="ECO:0000313" key="4">
    <source>
        <dbReference type="Proteomes" id="UP000607331"/>
    </source>
</evidence>
<feature type="signal peptide" evidence="1">
    <location>
        <begin position="1"/>
        <end position="21"/>
    </location>
</feature>
<name>A0ABR6RN29_9ENTR</name>
<protein>
    <submittedName>
        <fullName evidence="3">YceI family protein</fullName>
    </submittedName>
</protein>
<feature type="domain" description="Lipid/polyisoprenoid-binding YceI-like" evidence="2">
    <location>
        <begin position="25"/>
        <end position="187"/>
    </location>
</feature>
<dbReference type="SUPFAM" id="SSF101874">
    <property type="entry name" value="YceI-like"/>
    <property type="match status" value="1"/>
</dbReference>
<evidence type="ECO:0000259" key="2">
    <source>
        <dbReference type="SMART" id="SM00867"/>
    </source>
</evidence>
<dbReference type="EMBL" id="JABBJF010000001">
    <property type="protein sequence ID" value="MBC1184522.1"/>
    <property type="molecule type" value="Genomic_DNA"/>
</dbReference>
<gene>
    <name evidence="3" type="ORF">HII27_02210</name>
</gene>
<dbReference type="RefSeq" id="WP_185666324.1">
    <property type="nucleotide sequence ID" value="NZ_JABBJF010000001.1"/>
</dbReference>